<protein>
    <submittedName>
        <fullName evidence="1">Uncharacterized protein</fullName>
    </submittedName>
</protein>
<evidence type="ECO:0000313" key="1">
    <source>
        <dbReference type="EMBL" id="GGJ60031.1"/>
    </source>
</evidence>
<dbReference type="RefSeq" id="WP_189316545.1">
    <property type="nucleotide sequence ID" value="NZ_BMQA01000062.1"/>
</dbReference>
<dbReference type="AlphaFoldDB" id="A0A917P3D8"/>
<sequence length="48" mass="5055">MRTVTAVLAVLVLLAGGAALYRVGPMLHCWGSDRIARASEGACICYAF</sequence>
<comment type="caution">
    <text evidence="1">The sequence shown here is derived from an EMBL/GenBank/DDBJ whole genome shotgun (WGS) entry which is preliminary data.</text>
</comment>
<gene>
    <name evidence="1" type="ORF">GCM10010121_083330</name>
</gene>
<organism evidence="1 2">
    <name type="scientific">Streptomyces brasiliensis</name>
    <dbReference type="NCBI Taxonomy" id="1954"/>
    <lineage>
        <taxon>Bacteria</taxon>
        <taxon>Bacillati</taxon>
        <taxon>Actinomycetota</taxon>
        <taxon>Actinomycetes</taxon>
        <taxon>Kitasatosporales</taxon>
        <taxon>Streptomycetaceae</taxon>
        <taxon>Streptomyces</taxon>
    </lineage>
</organism>
<dbReference type="Proteomes" id="UP000657574">
    <property type="component" value="Unassembled WGS sequence"/>
</dbReference>
<dbReference type="EMBL" id="BMQA01000062">
    <property type="protein sequence ID" value="GGJ60031.1"/>
    <property type="molecule type" value="Genomic_DNA"/>
</dbReference>
<reference evidence="1" key="1">
    <citation type="journal article" date="2014" name="Int. J. Syst. Evol. Microbiol.">
        <title>Complete genome sequence of Corynebacterium casei LMG S-19264T (=DSM 44701T), isolated from a smear-ripened cheese.</title>
        <authorList>
            <consortium name="US DOE Joint Genome Institute (JGI-PGF)"/>
            <person name="Walter F."/>
            <person name="Albersmeier A."/>
            <person name="Kalinowski J."/>
            <person name="Ruckert C."/>
        </authorList>
    </citation>
    <scope>NUCLEOTIDE SEQUENCE</scope>
    <source>
        <strain evidence="1">JCM 3086</strain>
    </source>
</reference>
<evidence type="ECO:0000313" key="2">
    <source>
        <dbReference type="Proteomes" id="UP000657574"/>
    </source>
</evidence>
<keyword evidence="2" id="KW-1185">Reference proteome</keyword>
<reference evidence="1" key="2">
    <citation type="submission" date="2020-09" db="EMBL/GenBank/DDBJ databases">
        <authorList>
            <person name="Sun Q."/>
            <person name="Ohkuma M."/>
        </authorList>
    </citation>
    <scope>NUCLEOTIDE SEQUENCE</scope>
    <source>
        <strain evidence="1">JCM 3086</strain>
    </source>
</reference>
<accession>A0A917P3D8</accession>
<name>A0A917P3D8_9ACTN</name>
<proteinExistence type="predicted"/>